<feature type="transmembrane region" description="Helical" evidence="2">
    <location>
        <begin position="29"/>
        <end position="53"/>
    </location>
</feature>
<evidence type="ECO:0000256" key="1">
    <source>
        <dbReference type="SAM" id="MobiDB-lite"/>
    </source>
</evidence>
<feature type="non-terminal residue" evidence="3">
    <location>
        <position position="1"/>
    </location>
</feature>
<dbReference type="EMBL" id="BLLF01005834">
    <property type="protein sequence ID" value="GFH31686.1"/>
    <property type="molecule type" value="Genomic_DNA"/>
</dbReference>
<accession>A0A6A0AG33</accession>
<dbReference type="Proteomes" id="UP000485058">
    <property type="component" value="Unassembled WGS sequence"/>
</dbReference>
<evidence type="ECO:0000313" key="4">
    <source>
        <dbReference type="Proteomes" id="UP000485058"/>
    </source>
</evidence>
<evidence type="ECO:0000256" key="2">
    <source>
        <dbReference type="SAM" id="Phobius"/>
    </source>
</evidence>
<protein>
    <submittedName>
        <fullName evidence="3">Uncharacterized protein</fullName>
    </submittedName>
</protein>
<name>A0A6A0AG33_HAELA</name>
<keyword evidence="2" id="KW-1133">Transmembrane helix</keyword>
<dbReference type="AlphaFoldDB" id="A0A6A0AG33"/>
<feature type="region of interest" description="Disordered" evidence="1">
    <location>
        <begin position="180"/>
        <end position="202"/>
    </location>
</feature>
<comment type="caution">
    <text evidence="3">The sequence shown here is derived from an EMBL/GenBank/DDBJ whole genome shotgun (WGS) entry which is preliminary data.</text>
</comment>
<keyword evidence="2" id="KW-0812">Transmembrane</keyword>
<gene>
    <name evidence="3" type="ORF">HaLaN_30776</name>
</gene>
<sequence length="202" mass="21135">QLFVSPASSCSNKAGGSLSSSTIGIEKLAGLWVFLGAAVGGGFTWNLLAALFARVQRARSGDEGLERRRSILPSCESAGSMHGGIRSKSFAAMNPEMAWLGVAEASTLEEGMEVLEGHVKVMDARMKRMFEAMQQQLSAISSALQGQQDGMPGDASLQLTSKKSSGAKSLNMRSVQISLPGSEASGLNPGSLHRGLLQQAPP</sequence>
<evidence type="ECO:0000313" key="3">
    <source>
        <dbReference type="EMBL" id="GFH31686.1"/>
    </source>
</evidence>
<keyword evidence="4" id="KW-1185">Reference proteome</keyword>
<keyword evidence="2" id="KW-0472">Membrane</keyword>
<proteinExistence type="predicted"/>
<organism evidence="3 4">
    <name type="scientific">Haematococcus lacustris</name>
    <name type="common">Green alga</name>
    <name type="synonym">Haematococcus pluvialis</name>
    <dbReference type="NCBI Taxonomy" id="44745"/>
    <lineage>
        <taxon>Eukaryota</taxon>
        <taxon>Viridiplantae</taxon>
        <taxon>Chlorophyta</taxon>
        <taxon>core chlorophytes</taxon>
        <taxon>Chlorophyceae</taxon>
        <taxon>CS clade</taxon>
        <taxon>Chlamydomonadales</taxon>
        <taxon>Haematococcaceae</taxon>
        <taxon>Haematococcus</taxon>
    </lineage>
</organism>
<reference evidence="3 4" key="1">
    <citation type="submission" date="2020-02" db="EMBL/GenBank/DDBJ databases">
        <title>Draft genome sequence of Haematococcus lacustris strain NIES-144.</title>
        <authorList>
            <person name="Morimoto D."/>
            <person name="Nakagawa S."/>
            <person name="Yoshida T."/>
            <person name="Sawayama S."/>
        </authorList>
    </citation>
    <scope>NUCLEOTIDE SEQUENCE [LARGE SCALE GENOMIC DNA]</scope>
    <source>
        <strain evidence="3 4">NIES-144</strain>
    </source>
</reference>